<evidence type="ECO:0000313" key="3">
    <source>
        <dbReference type="Proteomes" id="UP000055590"/>
    </source>
</evidence>
<sequence>MRNMTIASLLLLALAACDGGKEPAGGNEDPGTGGSDGRIRCTIGASRDPASALPIELGESTKGHVCPRRDSDWFRFVVPPGQPLVTVELGYSEGARSPVSLAYELYLADEPTKPVASGANSDAADRRSSLHKRHYLGLAGGTYVVRIHDAADVAEDAANAWSLRITAEADPDLNEPNESCAQATRLSGSAKGAISFEGDRDAFVFPVAASQIVTVRLRSEATQVALKATLYDAQGRALSTRSNPRRGTANEISMRRAVPGAGEVCVVVEDLDGKVADPAVLYSLEATFEDEIDANDRGGRNDTPATATSLGRGGESRGSIFSPGDLDWFRVDAVAGEILDVEVTCDDCDFDLAVNLVYGHEASPCSEGDSCDYLLTTRSCEGGAKCPSGVCRDTPEGARCASSCGGDLDCPAFQCQNAGGGVNACVGGAVCVPESDGGRCGVVQYGVIAAPGSSQQIRFAQPVLRGPVYVLVHDFRDDDWSAGTYRIRATLREDPDPNEVGGRLNNFYLPYTDVAQLSEALVRGRDLATPAPWEDVKELAPALDPVSGEPVLDDDTGEPVMEEVVVARVASGHGCIGFTADVDVFRVAGGNPCVDPDETDEARRKVNCGMVLEVDRPAGGAMDLAWFIVGNDMRPRSSFLESQRGGDKIFGDNACVGNRAVECNVYNANDEGDYHVVVYDSGLDDWDADGSHCYTWKLTATVTPGCPQSCPVPHERSGLCTCGS</sequence>
<evidence type="ECO:0008006" key="4">
    <source>
        <dbReference type="Google" id="ProtNLM"/>
    </source>
</evidence>
<dbReference type="EMBL" id="CP012332">
    <property type="protein sequence ID" value="AKU92114.1"/>
    <property type="molecule type" value="Genomic_DNA"/>
</dbReference>
<accession>A0A0K1PG77</accession>
<dbReference type="AlphaFoldDB" id="A0A0K1PG77"/>
<protein>
    <recommendedName>
        <fullName evidence="4">Lipoprotein</fullName>
    </recommendedName>
</protein>
<dbReference type="RefSeq" id="WP_050726329.1">
    <property type="nucleotide sequence ID" value="NZ_CP012332.1"/>
</dbReference>
<organism evidence="2 3">
    <name type="scientific">Vulgatibacter incomptus</name>
    <dbReference type="NCBI Taxonomy" id="1391653"/>
    <lineage>
        <taxon>Bacteria</taxon>
        <taxon>Pseudomonadati</taxon>
        <taxon>Myxococcota</taxon>
        <taxon>Myxococcia</taxon>
        <taxon>Myxococcales</taxon>
        <taxon>Cystobacterineae</taxon>
        <taxon>Vulgatibacteraceae</taxon>
        <taxon>Vulgatibacter</taxon>
    </lineage>
</organism>
<proteinExistence type="predicted"/>
<name>A0A0K1PG77_9BACT</name>
<dbReference type="Gene3D" id="2.60.120.380">
    <property type="match status" value="3"/>
</dbReference>
<reference evidence="2 3" key="1">
    <citation type="submission" date="2015-08" db="EMBL/GenBank/DDBJ databases">
        <authorList>
            <person name="Babu N.S."/>
            <person name="Beckwith C.J."/>
            <person name="Beseler K.G."/>
            <person name="Brison A."/>
            <person name="Carone J.V."/>
            <person name="Caskin T.P."/>
            <person name="Diamond M."/>
            <person name="Durham M.E."/>
            <person name="Foxe J.M."/>
            <person name="Go M."/>
            <person name="Henderson B.A."/>
            <person name="Jones I.B."/>
            <person name="McGettigan J.A."/>
            <person name="Micheletti S.J."/>
            <person name="Nasrallah M.E."/>
            <person name="Ortiz D."/>
            <person name="Piller C.R."/>
            <person name="Privatt S.R."/>
            <person name="Schneider S.L."/>
            <person name="Sharp S."/>
            <person name="Smith T.C."/>
            <person name="Stanton J.D."/>
            <person name="Ullery H.E."/>
            <person name="Wilson R.J."/>
            <person name="Serrano M.G."/>
            <person name="Buck G."/>
            <person name="Lee V."/>
            <person name="Wang Y."/>
            <person name="Carvalho R."/>
            <person name="Voegtly L."/>
            <person name="Shi R."/>
            <person name="Duckworth R."/>
            <person name="Johnson A."/>
            <person name="Loviza R."/>
            <person name="Walstead R."/>
            <person name="Shah Z."/>
            <person name="Kiflezghi M."/>
            <person name="Wade K."/>
            <person name="Ball S.L."/>
            <person name="Bradley K.W."/>
            <person name="Asai D.J."/>
            <person name="Bowman C.A."/>
            <person name="Russell D.A."/>
            <person name="Pope W.H."/>
            <person name="Jacobs-Sera D."/>
            <person name="Hendrix R.W."/>
            <person name="Hatfull G.F."/>
        </authorList>
    </citation>
    <scope>NUCLEOTIDE SEQUENCE [LARGE SCALE GENOMIC DNA]</scope>
    <source>
        <strain evidence="2 3">DSM 27710</strain>
    </source>
</reference>
<evidence type="ECO:0000313" key="2">
    <source>
        <dbReference type="EMBL" id="AKU92114.1"/>
    </source>
</evidence>
<dbReference type="STRING" id="1391653.AKJ08_2501"/>
<evidence type="ECO:0000256" key="1">
    <source>
        <dbReference type="SAM" id="MobiDB-lite"/>
    </source>
</evidence>
<keyword evidence="3" id="KW-1185">Reference proteome</keyword>
<gene>
    <name evidence="2" type="ORF">AKJ08_2501</name>
</gene>
<dbReference type="KEGG" id="vin:AKJ08_2501"/>
<dbReference type="OrthoDB" id="5377253at2"/>
<feature type="region of interest" description="Disordered" evidence="1">
    <location>
        <begin position="293"/>
        <end position="318"/>
    </location>
</feature>
<dbReference type="Proteomes" id="UP000055590">
    <property type="component" value="Chromosome"/>
</dbReference>
<dbReference type="PROSITE" id="PS51257">
    <property type="entry name" value="PROKAR_LIPOPROTEIN"/>
    <property type="match status" value="1"/>
</dbReference>